<keyword evidence="1" id="KW-0863">Zinc-finger</keyword>
<dbReference type="GO" id="GO:0008270">
    <property type="term" value="F:zinc ion binding"/>
    <property type="evidence" value="ECO:0007669"/>
    <property type="project" value="UniProtKB-KW"/>
</dbReference>
<feature type="region of interest" description="Disordered" evidence="2">
    <location>
        <begin position="32"/>
        <end position="55"/>
    </location>
</feature>
<accession>A0ABD2VU98</accession>
<evidence type="ECO:0000313" key="4">
    <source>
        <dbReference type="EMBL" id="KAL3384305.1"/>
    </source>
</evidence>
<dbReference type="SUPFAM" id="SSF57667">
    <property type="entry name" value="beta-beta-alpha zinc fingers"/>
    <property type="match status" value="1"/>
</dbReference>
<dbReference type="InterPro" id="IPR036236">
    <property type="entry name" value="Znf_C2H2_sf"/>
</dbReference>
<evidence type="ECO:0000256" key="1">
    <source>
        <dbReference type="PROSITE-ProRule" id="PRU00042"/>
    </source>
</evidence>
<dbReference type="PROSITE" id="PS00028">
    <property type="entry name" value="ZINC_FINGER_C2H2_1"/>
    <property type="match status" value="1"/>
</dbReference>
<evidence type="ECO:0000259" key="3">
    <source>
        <dbReference type="PROSITE" id="PS50157"/>
    </source>
</evidence>
<dbReference type="Proteomes" id="UP001627154">
    <property type="component" value="Unassembled WGS sequence"/>
</dbReference>
<keyword evidence="1" id="KW-0479">Metal-binding</keyword>
<reference evidence="4 5" key="1">
    <citation type="journal article" date="2024" name="bioRxiv">
        <title>A reference genome for Trichogramma kaykai: A tiny desert-dwelling parasitoid wasp with competing sex-ratio distorters.</title>
        <authorList>
            <person name="Culotta J."/>
            <person name="Lindsey A.R."/>
        </authorList>
    </citation>
    <scope>NUCLEOTIDE SEQUENCE [LARGE SCALE GENOMIC DNA]</scope>
    <source>
        <strain evidence="4 5">KSX58</strain>
    </source>
</reference>
<dbReference type="PROSITE" id="PS50157">
    <property type="entry name" value="ZINC_FINGER_C2H2_2"/>
    <property type="match status" value="1"/>
</dbReference>
<dbReference type="EMBL" id="JBJJXI010000175">
    <property type="protein sequence ID" value="KAL3384305.1"/>
    <property type="molecule type" value="Genomic_DNA"/>
</dbReference>
<name>A0ABD2VU98_9HYME</name>
<sequence>MSRGPILPLAAAVSIARSAPWDCINTTRVTTTATRTRSRRTATTMQRSDGKRQSDLKRRIRAIHDRSKLFECDICHKSFSCKDYHKTHTNAVHNRSQSFEKPFECETCHKSFGQKERNLDDSVCIRGSTRFIIIYTEFASRRSPARCRCRRGRCVTYTYVSFAFQQFLDVKLAPLGNNRWRRRARGVECRPVAITASSITRSCPAAASLLSSSSSYRRSRLPSTSPPRARYPAVAAQHSSSHPPFPLAVFYMCFENGHPGRVQICRPLTRVYLMCHRHRRRRRDARNTVQHGVYGPKAPSLYIRMKLARDAVAVAVHRR</sequence>
<dbReference type="AlphaFoldDB" id="A0ABD2VU98"/>
<dbReference type="InterPro" id="IPR013087">
    <property type="entry name" value="Znf_C2H2_type"/>
</dbReference>
<keyword evidence="1" id="KW-0862">Zinc</keyword>
<evidence type="ECO:0000256" key="2">
    <source>
        <dbReference type="SAM" id="MobiDB-lite"/>
    </source>
</evidence>
<keyword evidence="5" id="KW-1185">Reference proteome</keyword>
<evidence type="ECO:0000313" key="5">
    <source>
        <dbReference type="Proteomes" id="UP001627154"/>
    </source>
</evidence>
<proteinExistence type="predicted"/>
<organism evidence="4 5">
    <name type="scientific">Trichogramma kaykai</name>
    <dbReference type="NCBI Taxonomy" id="54128"/>
    <lineage>
        <taxon>Eukaryota</taxon>
        <taxon>Metazoa</taxon>
        <taxon>Ecdysozoa</taxon>
        <taxon>Arthropoda</taxon>
        <taxon>Hexapoda</taxon>
        <taxon>Insecta</taxon>
        <taxon>Pterygota</taxon>
        <taxon>Neoptera</taxon>
        <taxon>Endopterygota</taxon>
        <taxon>Hymenoptera</taxon>
        <taxon>Apocrita</taxon>
        <taxon>Proctotrupomorpha</taxon>
        <taxon>Chalcidoidea</taxon>
        <taxon>Trichogrammatidae</taxon>
        <taxon>Trichogramma</taxon>
    </lineage>
</organism>
<feature type="domain" description="C2H2-type" evidence="3">
    <location>
        <begin position="70"/>
        <end position="98"/>
    </location>
</feature>
<gene>
    <name evidence="4" type="ORF">TKK_019904</name>
</gene>
<protein>
    <recommendedName>
        <fullName evidence="3">C2H2-type domain-containing protein</fullName>
    </recommendedName>
</protein>
<dbReference type="Gene3D" id="3.30.160.60">
    <property type="entry name" value="Classic Zinc Finger"/>
    <property type="match status" value="1"/>
</dbReference>
<comment type="caution">
    <text evidence="4">The sequence shown here is derived from an EMBL/GenBank/DDBJ whole genome shotgun (WGS) entry which is preliminary data.</text>
</comment>